<accession>A0A841U6U2</accession>
<reference evidence="2 3" key="1">
    <citation type="submission" date="2020-08" db="EMBL/GenBank/DDBJ databases">
        <title>Cohnella phylogeny.</title>
        <authorList>
            <person name="Dunlap C."/>
        </authorList>
    </citation>
    <scope>NUCLEOTIDE SEQUENCE [LARGE SCALE GENOMIC DNA]</scope>
    <source>
        <strain evidence="2 3">DSM 25239</strain>
    </source>
</reference>
<dbReference type="SUPFAM" id="SSF51182">
    <property type="entry name" value="RmlC-like cupins"/>
    <property type="match status" value="1"/>
</dbReference>
<dbReference type="PANTHER" id="PTHR36440">
    <property type="entry name" value="PUTATIVE (AFU_ORTHOLOGUE AFUA_8G07350)-RELATED"/>
    <property type="match status" value="1"/>
</dbReference>
<dbReference type="Proteomes" id="UP000553776">
    <property type="component" value="Unassembled WGS sequence"/>
</dbReference>
<dbReference type="InterPro" id="IPR053146">
    <property type="entry name" value="QDO-like"/>
</dbReference>
<feature type="domain" description="Cupin type-2" evidence="1">
    <location>
        <begin position="36"/>
        <end position="100"/>
    </location>
</feature>
<dbReference type="InterPro" id="IPR014710">
    <property type="entry name" value="RmlC-like_jellyroll"/>
</dbReference>
<dbReference type="RefSeq" id="WP_185137751.1">
    <property type="nucleotide sequence ID" value="NZ_BORM01000033.1"/>
</dbReference>
<dbReference type="InterPro" id="IPR011051">
    <property type="entry name" value="RmlC_Cupin_sf"/>
</dbReference>
<evidence type="ECO:0000259" key="1">
    <source>
        <dbReference type="Pfam" id="PF07883"/>
    </source>
</evidence>
<keyword evidence="3" id="KW-1185">Reference proteome</keyword>
<proteinExistence type="predicted"/>
<comment type="caution">
    <text evidence="2">The sequence shown here is derived from an EMBL/GenBank/DDBJ whole genome shotgun (WGS) entry which is preliminary data.</text>
</comment>
<gene>
    <name evidence="2" type="ORF">H7B90_20460</name>
</gene>
<name>A0A841U6U2_9BACL</name>
<organism evidence="2 3">
    <name type="scientific">Cohnella xylanilytica</name>
    <dbReference type="NCBI Taxonomy" id="557555"/>
    <lineage>
        <taxon>Bacteria</taxon>
        <taxon>Bacillati</taxon>
        <taxon>Bacillota</taxon>
        <taxon>Bacilli</taxon>
        <taxon>Bacillales</taxon>
        <taxon>Paenibacillaceae</taxon>
        <taxon>Cohnella</taxon>
    </lineage>
</organism>
<evidence type="ECO:0000313" key="2">
    <source>
        <dbReference type="EMBL" id="MBB6693774.1"/>
    </source>
</evidence>
<dbReference type="Gene3D" id="2.60.120.10">
    <property type="entry name" value="Jelly Rolls"/>
    <property type="match status" value="1"/>
</dbReference>
<dbReference type="InterPro" id="IPR013096">
    <property type="entry name" value="Cupin_2"/>
</dbReference>
<dbReference type="AlphaFoldDB" id="A0A841U6U2"/>
<sequence>MPQSTLARTIENPLVQDRVTFLETADETGGAYEYVEVELAPGGGVGLHYHLAFTERFEAVIGTAHLELDGEHLELRPGQTASAPPGTLHRFFNPGGETIVFRVKIDPARRFEQVLRISYGLARDGKVRPKSGIPRSVLELAVIFELGETYLKGIPVRLQRGIFGLLYRIAKRRGVEERLLHTYCR</sequence>
<protein>
    <submittedName>
        <fullName evidence="2">Cupin domain-containing protein</fullName>
    </submittedName>
</protein>
<evidence type="ECO:0000313" key="3">
    <source>
        <dbReference type="Proteomes" id="UP000553776"/>
    </source>
</evidence>
<dbReference type="PANTHER" id="PTHR36440:SF1">
    <property type="entry name" value="PUTATIVE (AFU_ORTHOLOGUE AFUA_8G07350)-RELATED"/>
    <property type="match status" value="1"/>
</dbReference>
<dbReference type="Pfam" id="PF07883">
    <property type="entry name" value="Cupin_2"/>
    <property type="match status" value="1"/>
</dbReference>
<dbReference type="EMBL" id="JACJVR010000079">
    <property type="protein sequence ID" value="MBB6693774.1"/>
    <property type="molecule type" value="Genomic_DNA"/>
</dbReference>